<keyword evidence="3" id="KW-1185">Reference proteome</keyword>
<evidence type="ECO:0000313" key="3">
    <source>
        <dbReference type="Proteomes" id="UP000254920"/>
    </source>
</evidence>
<evidence type="ECO:0000313" key="2">
    <source>
        <dbReference type="EMBL" id="SUX09929.1"/>
    </source>
</evidence>
<dbReference type="GeneID" id="93090713"/>
<proteinExistence type="predicted"/>
<protein>
    <submittedName>
        <fullName evidence="2">Uncharacterized conserved protein</fullName>
    </submittedName>
</protein>
<sequence>MLNKSFFLNKILLFLFFITPLFANNELLLNASNSYVLVMKENQNAPVKQLYAQAKAIVIFPKLTKIGFIVGGMGGSGVMVIKNGNEISHIENVKIGGGSLGLQIGYDSSSLVLFILKDSIVNDILNSKFTISSDISVSFGDFGKKYSRVSDIKFTNDIYAYANNSGFFAGASFSGAIIGLGDKFSYSKDSYAYSSLIKAFLKF</sequence>
<dbReference type="STRING" id="32024.GCA_000788295_00011"/>
<dbReference type="InterPro" id="IPR007461">
    <property type="entry name" value="Ysc84_actin-binding"/>
</dbReference>
<gene>
    <name evidence="2" type="ORF">NCTC12475_00267</name>
</gene>
<name>A0A381DH96_9BACT</name>
<organism evidence="2 3">
    <name type="scientific">Campylobacter sputorum subsp. sputorum</name>
    <dbReference type="NCBI Taxonomy" id="32024"/>
    <lineage>
        <taxon>Bacteria</taxon>
        <taxon>Pseudomonadati</taxon>
        <taxon>Campylobacterota</taxon>
        <taxon>Epsilonproteobacteria</taxon>
        <taxon>Campylobacterales</taxon>
        <taxon>Campylobacteraceae</taxon>
        <taxon>Campylobacter</taxon>
    </lineage>
</organism>
<dbReference type="Pfam" id="PF04366">
    <property type="entry name" value="Ysc84"/>
    <property type="match status" value="1"/>
</dbReference>
<dbReference type="AlphaFoldDB" id="A0A381DH96"/>
<dbReference type="OrthoDB" id="198978at2"/>
<accession>A0A381DH96</accession>
<feature type="domain" description="Ysc84 actin-binding" evidence="1">
    <location>
        <begin position="97"/>
        <end position="178"/>
    </location>
</feature>
<dbReference type="CDD" id="cd11524">
    <property type="entry name" value="SYLF"/>
    <property type="match status" value="1"/>
</dbReference>
<dbReference type="EMBL" id="UFVD01000001">
    <property type="protein sequence ID" value="SUX09929.1"/>
    <property type="molecule type" value="Genomic_DNA"/>
</dbReference>
<dbReference type="Proteomes" id="UP000254920">
    <property type="component" value="Unassembled WGS sequence"/>
</dbReference>
<dbReference type="RefSeq" id="WP_089182536.1">
    <property type="nucleotide sequence ID" value="NZ_CP043427.1"/>
</dbReference>
<reference evidence="2 3" key="1">
    <citation type="submission" date="2018-06" db="EMBL/GenBank/DDBJ databases">
        <authorList>
            <consortium name="Pathogen Informatics"/>
            <person name="Doyle S."/>
        </authorList>
    </citation>
    <scope>NUCLEOTIDE SEQUENCE [LARGE SCALE GENOMIC DNA]</scope>
    <source>
        <strain evidence="2 3">NCTC12475</strain>
    </source>
</reference>
<evidence type="ECO:0000259" key="1">
    <source>
        <dbReference type="Pfam" id="PF04366"/>
    </source>
</evidence>